<dbReference type="PANTHER" id="PTHR47027:SF20">
    <property type="entry name" value="REVERSE TRANSCRIPTASE-LIKE PROTEIN WITH RNA-DIRECTED DNA POLYMERASE DOMAIN"/>
    <property type="match status" value="1"/>
</dbReference>
<dbReference type="AlphaFoldDB" id="A0A9N9T343"/>
<gene>
    <name evidence="1" type="ORF">DIABBA_LOCUS6850</name>
</gene>
<dbReference type="EMBL" id="OU898279">
    <property type="protein sequence ID" value="CAG9833444.1"/>
    <property type="molecule type" value="Genomic_DNA"/>
</dbReference>
<evidence type="ECO:0000313" key="2">
    <source>
        <dbReference type="Proteomes" id="UP001153709"/>
    </source>
</evidence>
<feature type="non-terminal residue" evidence="1">
    <location>
        <position position="135"/>
    </location>
</feature>
<name>A0A9N9T343_DIABA</name>
<proteinExistence type="predicted"/>
<organism evidence="1 2">
    <name type="scientific">Diabrotica balteata</name>
    <name type="common">Banded cucumber beetle</name>
    <dbReference type="NCBI Taxonomy" id="107213"/>
    <lineage>
        <taxon>Eukaryota</taxon>
        <taxon>Metazoa</taxon>
        <taxon>Ecdysozoa</taxon>
        <taxon>Arthropoda</taxon>
        <taxon>Hexapoda</taxon>
        <taxon>Insecta</taxon>
        <taxon>Pterygota</taxon>
        <taxon>Neoptera</taxon>
        <taxon>Endopterygota</taxon>
        <taxon>Coleoptera</taxon>
        <taxon>Polyphaga</taxon>
        <taxon>Cucujiformia</taxon>
        <taxon>Chrysomeloidea</taxon>
        <taxon>Chrysomelidae</taxon>
        <taxon>Galerucinae</taxon>
        <taxon>Diabroticina</taxon>
        <taxon>Diabroticites</taxon>
        <taxon>Diabrotica</taxon>
    </lineage>
</organism>
<dbReference type="PANTHER" id="PTHR47027">
    <property type="entry name" value="REVERSE TRANSCRIPTASE DOMAIN-CONTAINING PROTEIN"/>
    <property type="match status" value="1"/>
</dbReference>
<dbReference type="OrthoDB" id="410404at2759"/>
<sequence length="135" mass="16007">MVTADNGIAKEIKGRIKSANRCIYSLHNTIKSKSLTQTSKIRIYKWVIRPVLMYGYKTFTLTKETERKLRCFEKKISRRIFLSYQDIVQEIKSQRLRWAGHVHRLPNNGLAKLIWKDAPIERRNDVHNCDGERIY</sequence>
<dbReference type="Proteomes" id="UP001153709">
    <property type="component" value="Chromosome 4"/>
</dbReference>
<evidence type="ECO:0000313" key="1">
    <source>
        <dbReference type="EMBL" id="CAG9833444.1"/>
    </source>
</evidence>
<reference evidence="1" key="1">
    <citation type="submission" date="2022-01" db="EMBL/GenBank/DDBJ databases">
        <authorList>
            <person name="King R."/>
        </authorList>
    </citation>
    <scope>NUCLEOTIDE SEQUENCE</scope>
</reference>
<accession>A0A9N9T343</accession>
<keyword evidence="2" id="KW-1185">Reference proteome</keyword>
<protein>
    <submittedName>
        <fullName evidence="1">Uncharacterized protein</fullName>
    </submittedName>
</protein>